<dbReference type="InterPro" id="IPR011761">
    <property type="entry name" value="ATP-grasp"/>
</dbReference>
<name>A0A6B2M0C3_9BACT</name>
<dbReference type="InterPro" id="IPR005482">
    <property type="entry name" value="Biotin_COase_C"/>
</dbReference>
<evidence type="ECO:0000259" key="6">
    <source>
        <dbReference type="PROSITE" id="PS50979"/>
    </source>
</evidence>
<dbReference type="InterPro" id="IPR011054">
    <property type="entry name" value="Rudment_hybrid_motif"/>
</dbReference>
<dbReference type="GO" id="GO:0005524">
    <property type="term" value="F:ATP binding"/>
    <property type="evidence" value="ECO:0007669"/>
    <property type="project" value="UniProtKB-UniRule"/>
</dbReference>
<dbReference type="SUPFAM" id="SSF56059">
    <property type="entry name" value="Glutathione synthetase ATP-binding domain-like"/>
    <property type="match status" value="1"/>
</dbReference>
<dbReference type="AlphaFoldDB" id="A0A6B2M0C3"/>
<accession>A0A6B2M0C3</accession>
<dbReference type="Pfam" id="PF00289">
    <property type="entry name" value="Biotin_carb_N"/>
    <property type="match status" value="1"/>
</dbReference>
<evidence type="ECO:0000259" key="5">
    <source>
        <dbReference type="PROSITE" id="PS50975"/>
    </source>
</evidence>
<dbReference type="InterPro" id="IPR005481">
    <property type="entry name" value="BC-like_N"/>
</dbReference>
<evidence type="ECO:0000256" key="2">
    <source>
        <dbReference type="ARBA" id="ARBA00022741"/>
    </source>
</evidence>
<dbReference type="PANTHER" id="PTHR45007">
    <property type="entry name" value="CARBOXYLASE, PUTATIVE (AFU_ORTHOLOGUE AFUA_5G07570)-RELATED"/>
    <property type="match status" value="1"/>
</dbReference>
<dbReference type="GO" id="GO:0016874">
    <property type="term" value="F:ligase activity"/>
    <property type="evidence" value="ECO:0007669"/>
    <property type="project" value="UniProtKB-KW"/>
</dbReference>
<keyword evidence="8" id="KW-1185">Reference proteome</keyword>
<protein>
    <submittedName>
        <fullName evidence="7">ATP-grasp domain-containing protein</fullName>
    </submittedName>
</protein>
<evidence type="ECO:0000313" key="8">
    <source>
        <dbReference type="Proteomes" id="UP000478417"/>
    </source>
</evidence>
<dbReference type="InterPro" id="IPR016185">
    <property type="entry name" value="PreATP-grasp_dom_sf"/>
</dbReference>
<dbReference type="InterPro" id="IPR005479">
    <property type="entry name" value="CPAse_ATP-bd"/>
</dbReference>
<dbReference type="Pfam" id="PF02786">
    <property type="entry name" value="CPSase_L_D2"/>
    <property type="match status" value="1"/>
</dbReference>
<sequence length="510" mass="57089">MFKRVLIANRGLIQANCVRAVKELGATAITIFDDEDRDSAGVRNADEAYRLVLHDPRLRPYLDLEQIVALAEKLKVDAVHPGYGFLAQNAKFARELEKRGISIIAPSAGGMLNLSDKSRVKEAARSAGLPVLKGSEACSESTRLLEFAERLEFPLLMKAVHGFGGIGMRVVKDASRLESAFEGIQTISGKFLMNSPEVFLEEYLPNARHIEFPVLRDKSGRTTVFPEMECSLQRRFQKLLAETPAPDFDPDMRSRLQSEIRVLCERLDVFGFASVEFLVHEGKPYFIEINGYIQPSHTATTLLTGVDMLKEQIRLLSGEPLKVRSEDHKPDRHVIGAYIFAEDPENNFEPSPGQVDRLYLPFGEEVFMQTSIFSGAKISPFYDPMVAKLLVRGLSREDAILKMSIALEEFFVEGVKTNIPLMRGILKSDAFQSSSLTPDFINRPEDRVRLVESLKSESDCEIAALVAALALHRDGDTIKRMEALVAERGKDSVLGAATRWLRPRKPRRPL</sequence>
<dbReference type="PANTHER" id="PTHR45007:SF1">
    <property type="entry name" value="CARBOXYLASE, PUTATIVE (AFU_ORTHOLOGUE AFUA_5G07570)-RELATED"/>
    <property type="match status" value="1"/>
</dbReference>
<feature type="domain" description="Biotin carboxylation" evidence="6">
    <location>
        <begin position="1"/>
        <end position="446"/>
    </location>
</feature>
<comment type="caution">
    <text evidence="7">The sequence shown here is derived from an EMBL/GenBank/DDBJ whole genome shotgun (WGS) entry which is preliminary data.</text>
</comment>
<evidence type="ECO:0000313" key="7">
    <source>
        <dbReference type="EMBL" id="NDV61796.1"/>
    </source>
</evidence>
<dbReference type="SUPFAM" id="SSF52440">
    <property type="entry name" value="PreATP-grasp domain"/>
    <property type="match status" value="1"/>
</dbReference>
<dbReference type="EMBL" id="JAAGNX010000001">
    <property type="protein sequence ID" value="NDV61796.1"/>
    <property type="molecule type" value="Genomic_DNA"/>
</dbReference>
<evidence type="ECO:0000256" key="1">
    <source>
        <dbReference type="ARBA" id="ARBA00022598"/>
    </source>
</evidence>
<keyword evidence="2 4" id="KW-0547">Nucleotide-binding</keyword>
<dbReference type="SMART" id="SM00878">
    <property type="entry name" value="Biotin_carb_C"/>
    <property type="match status" value="1"/>
</dbReference>
<evidence type="ECO:0000256" key="3">
    <source>
        <dbReference type="ARBA" id="ARBA00022840"/>
    </source>
</evidence>
<organism evidence="7 8">
    <name type="scientific">Oceanipulchritudo coccoides</name>
    <dbReference type="NCBI Taxonomy" id="2706888"/>
    <lineage>
        <taxon>Bacteria</taxon>
        <taxon>Pseudomonadati</taxon>
        <taxon>Verrucomicrobiota</taxon>
        <taxon>Opitutia</taxon>
        <taxon>Puniceicoccales</taxon>
        <taxon>Oceanipulchritudinaceae</taxon>
        <taxon>Oceanipulchritudo</taxon>
    </lineage>
</organism>
<dbReference type="InterPro" id="IPR011764">
    <property type="entry name" value="Biotin_carboxylation_dom"/>
</dbReference>
<keyword evidence="3 4" id="KW-0067">ATP-binding</keyword>
<keyword evidence="1" id="KW-0436">Ligase</keyword>
<dbReference type="SUPFAM" id="SSF51246">
    <property type="entry name" value="Rudiment single hybrid motif"/>
    <property type="match status" value="1"/>
</dbReference>
<dbReference type="PROSITE" id="PS50975">
    <property type="entry name" value="ATP_GRASP"/>
    <property type="match status" value="1"/>
</dbReference>
<reference evidence="7 8" key="1">
    <citation type="submission" date="2020-02" db="EMBL/GenBank/DDBJ databases">
        <title>Albibacoteraceae fam. nov., the first described family within the subdivision 4 Verrucomicrobia.</title>
        <authorList>
            <person name="Xi F."/>
        </authorList>
    </citation>
    <scope>NUCLEOTIDE SEQUENCE [LARGE SCALE GENOMIC DNA]</scope>
    <source>
        <strain evidence="7 8">CK1056</strain>
    </source>
</reference>
<dbReference type="PROSITE" id="PS50979">
    <property type="entry name" value="BC"/>
    <property type="match status" value="1"/>
</dbReference>
<gene>
    <name evidence="7" type="ORF">G0Q06_04970</name>
</gene>
<evidence type="ECO:0000256" key="4">
    <source>
        <dbReference type="PROSITE-ProRule" id="PRU00409"/>
    </source>
</evidence>
<dbReference type="Gene3D" id="3.30.470.20">
    <property type="entry name" value="ATP-grasp fold, B domain"/>
    <property type="match status" value="1"/>
</dbReference>
<dbReference type="RefSeq" id="WP_163963043.1">
    <property type="nucleotide sequence ID" value="NZ_JAAGNX010000001.1"/>
</dbReference>
<dbReference type="Proteomes" id="UP000478417">
    <property type="component" value="Unassembled WGS sequence"/>
</dbReference>
<feature type="domain" description="ATP-grasp" evidence="5">
    <location>
        <begin position="121"/>
        <end position="317"/>
    </location>
</feature>
<dbReference type="GO" id="GO:0046872">
    <property type="term" value="F:metal ion binding"/>
    <property type="evidence" value="ECO:0007669"/>
    <property type="project" value="InterPro"/>
</dbReference>
<dbReference type="Pfam" id="PF02785">
    <property type="entry name" value="Biotin_carb_C"/>
    <property type="match status" value="1"/>
</dbReference>
<proteinExistence type="predicted"/>